<dbReference type="HOGENOM" id="CLU_595667_0_0_5"/>
<dbReference type="OrthoDB" id="7442944at2"/>
<comment type="subcellular location">
    <subcellularLocation>
        <location evidence="1">Membrane</location>
        <topology evidence="1">Multi-pass membrane protein</topology>
    </subcellularLocation>
</comment>
<dbReference type="EMBL" id="CP009122">
    <property type="protein sequence ID" value="AJA09226.1"/>
    <property type="molecule type" value="Genomic_DNA"/>
</dbReference>
<sequence length="459" mass="49724">MRIVGIILVILSLPVLIAWLRRYPQQRKWAYLGVGLLPFIISAFNLDAAFINWEGWPGYAKGLVVSLLDTLALAILVTSKAPFRKLPFIGVFLLYLVAAILSVAVSTLPVSSTFYAFQLVRVFILFVAVASFAGTPGAMRWLCFGLALGAVFQAVVTIDQRLSGAIQATGTMGHQNLLGLMLHFVTLPLLALLLAGERNKLIMIGVLSALIAVALGVSRGAIAFVGIGILLLFVLSLARRPTAHKWKITGLAVLAMTVVVPVGISSLHERFGGRSAYEGPDGERQAFERAATAMWRDHPMGVGANQYVVTANAEGYSERAGVIWNYASRSTNVHNMYLLTAAEMGWAGLISLILLFAWPVLRGLHFAFRYRKDPRGDVVLGATVAIFVTAVHGLVEWIFVTGHAQYVFAIAMGIVAGSIRQYHREARLRSHAASGRAATLPQKVAASRARSMHAVAERP</sequence>
<feature type="transmembrane region" description="Helical" evidence="5">
    <location>
        <begin position="406"/>
        <end position="422"/>
    </location>
</feature>
<dbReference type="PANTHER" id="PTHR37422">
    <property type="entry name" value="TEICHURONIC ACID BIOSYNTHESIS PROTEIN TUAE"/>
    <property type="match status" value="1"/>
</dbReference>
<feature type="transmembrane region" description="Helical" evidence="5">
    <location>
        <begin position="139"/>
        <end position="156"/>
    </location>
</feature>
<feature type="transmembrane region" description="Helical" evidence="5">
    <location>
        <begin position="201"/>
        <end position="234"/>
    </location>
</feature>
<keyword evidence="2 5" id="KW-0812">Transmembrane</keyword>
<dbReference type="InterPro" id="IPR051533">
    <property type="entry name" value="WaaL-like"/>
</dbReference>
<dbReference type="PANTHER" id="PTHR37422:SF13">
    <property type="entry name" value="LIPOPOLYSACCHARIDE BIOSYNTHESIS PROTEIN PA4999-RELATED"/>
    <property type="match status" value="1"/>
</dbReference>
<keyword evidence="3 5" id="KW-1133">Transmembrane helix</keyword>
<reference evidence="7 8" key="1">
    <citation type="journal article" date="2015" name="Int. J. Syst. Evol. Microbiol.">
        <title>Description of Sphingopyxis fribergensis sp. nov. - a soil bacterium with the ability to degrade styrene and phenylacetic acid.</title>
        <authorList>
            <person name="Oelschlagel M."/>
            <person name="Ruckert C."/>
            <person name="Kalinowski J."/>
            <person name="Schmidt G."/>
            <person name="Schlomann M."/>
            <person name="Tischler D."/>
        </authorList>
    </citation>
    <scope>NUCLEOTIDE SEQUENCE [LARGE SCALE GENOMIC DNA]</scope>
    <source>
        <strain evidence="7 8">Kp5.2</strain>
    </source>
</reference>
<evidence type="ECO:0000313" key="7">
    <source>
        <dbReference type="EMBL" id="AJA09226.1"/>
    </source>
</evidence>
<feature type="transmembrane region" description="Helical" evidence="5">
    <location>
        <begin position="246"/>
        <end position="264"/>
    </location>
</feature>
<dbReference type="InterPro" id="IPR007016">
    <property type="entry name" value="O-antigen_ligase-rel_domated"/>
</dbReference>
<feature type="transmembrane region" description="Helical" evidence="5">
    <location>
        <begin position="177"/>
        <end position="195"/>
    </location>
</feature>
<protein>
    <submittedName>
        <fullName evidence="7">Putative membrane protein</fullName>
    </submittedName>
</protein>
<dbReference type="STRING" id="1515612.SKP52_11645"/>
<proteinExistence type="predicted"/>
<keyword evidence="8" id="KW-1185">Reference proteome</keyword>
<evidence type="ECO:0000256" key="1">
    <source>
        <dbReference type="ARBA" id="ARBA00004141"/>
    </source>
</evidence>
<dbReference type="Pfam" id="PF04932">
    <property type="entry name" value="Wzy_C"/>
    <property type="match status" value="1"/>
</dbReference>
<dbReference type="Proteomes" id="UP000030907">
    <property type="component" value="Chromosome"/>
</dbReference>
<accession>A0A0A7PGM0</accession>
<feature type="transmembrane region" description="Helical" evidence="5">
    <location>
        <begin position="115"/>
        <end position="133"/>
    </location>
</feature>
<evidence type="ECO:0000259" key="6">
    <source>
        <dbReference type="Pfam" id="PF04932"/>
    </source>
</evidence>
<keyword evidence="4 5" id="KW-0472">Membrane</keyword>
<feature type="transmembrane region" description="Helical" evidence="5">
    <location>
        <begin position="28"/>
        <end position="46"/>
    </location>
</feature>
<dbReference type="AlphaFoldDB" id="A0A0A7PGM0"/>
<evidence type="ECO:0000256" key="4">
    <source>
        <dbReference type="ARBA" id="ARBA00023136"/>
    </source>
</evidence>
<evidence type="ECO:0000256" key="2">
    <source>
        <dbReference type="ARBA" id="ARBA00022692"/>
    </source>
</evidence>
<feature type="transmembrane region" description="Helical" evidence="5">
    <location>
        <begin position="58"/>
        <end position="76"/>
    </location>
</feature>
<evidence type="ECO:0000256" key="3">
    <source>
        <dbReference type="ARBA" id="ARBA00022989"/>
    </source>
</evidence>
<name>A0A0A7PGM0_9SPHN</name>
<feature type="transmembrane region" description="Helical" evidence="5">
    <location>
        <begin position="378"/>
        <end position="400"/>
    </location>
</feature>
<feature type="domain" description="O-antigen ligase-related" evidence="6">
    <location>
        <begin position="205"/>
        <end position="352"/>
    </location>
</feature>
<feature type="transmembrane region" description="Helical" evidence="5">
    <location>
        <begin position="336"/>
        <end position="358"/>
    </location>
</feature>
<evidence type="ECO:0000256" key="5">
    <source>
        <dbReference type="SAM" id="Phobius"/>
    </source>
</evidence>
<organism evidence="7 8">
    <name type="scientific">Sphingopyxis fribergensis</name>
    <dbReference type="NCBI Taxonomy" id="1515612"/>
    <lineage>
        <taxon>Bacteria</taxon>
        <taxon>Pseudomonadati</taxon>
        <taxon>Pseudomonadota</taxon>
        <taxon>Alphaproteobacteria</taxon>
        <taxon>Sphingomonadales</taxon>
        <taxon>Sphingomonadaceae</taxon>
        <taxon>Sphingopyxis</taxon>
    </lineage>
</organism>
<gene>
    <name evidence="7" type="ORF">SKP52_11645</name>
</gene>
<dbReference type="KEGG" id="sphk:SKP52_11645"/>
<dbReference type="GO" id="GO:0016020">
    <property type="term" value="C:membrane"/>
    <property type="evidence" value="ECO:0007669"/>
    <property type="project" value="UniProtKB-SubCell"/>
</dbReference>
<dbReference type="RefSeq" id="WP_039574869.1">
    <property type="nucleotide sequence ID" value="NZ_CP009122.1"/>
</dbReference>
<feature type="transmembrane region" description="Helical" evidence="5">
    <location>
        <begin position="88"/>
        <end position="108"/>
    </location>
</feature>
<evidence type="ECO:0000313" key="8">
    <source>
        <dbReference type="Proteomes" id="UP000030907"/>
    </source>
</evidence>